<gene>
    <name evidence="2" type="ORF">C823_01870</name>
</gene>
<protein>
    <recommendedName>
        <fullName evidence="1">BIG2 domain-containing protein</fullName>
    </recommendedName>
</protein>
<keyword evidence="3" id="KW-1185">Reference proteome</keyword>
<dbReference type="OrthoDB" id="2657408at2"/>
<accession>N2AQW4</accession>
<reference evidence="2 3" key="1">
    <citation type="journal article" date="2014" name="Genome Announc.">
        <title>Draft genome sequences of the altered schaedler flora, a defined bacterial community from gnotobiotic mice.</title>
        <authorList>
            <person name="Wannemuehler M.J."/>
            <person name="Overstreet A.M."/>
            <person name="Ward D.V."/>
            <person name="Phillips G.J."/>
        </authorList>
    </citation>
    <scope>NUCLEOTIDE SEQUENCE [LARGE SCALE GENOMIC DNA]</scope>
    <source>
        <strain evidence="2 3">ASF492</strain>
    </source>
</reference>
<dbReference type="InterPro" id="IPR003343">
    <property type="entry name" value="Big_2"/>
</dbReference>
<dbReference type="AlphaFoldDB" id="N2AQW4"/>
<dbReference type="Gene3D" id="2.60.40.1080">
    <property type="match status" value="1"/>
</dbReference>
<proteinExistence type="predicted"/>
<dbReference type="STRING" id="1235802.C823_01870"/>
<evidence type="ECO:0000259" key="1">
    <source>
        <dbReference type="Pfam" id="PF02368"/>
    </source>
</evidence>
<dbReference type="SUPFAM" id="SSF49373">
    <property type="entry name" value="Invasin/intimin cell-adhesion fragments"/>
    <property type="match status" value="1"/>
</dbReference>
<dbReference type="EMBL" id="AQFT01000057">
    <property type="protein sequence ID" value="EMZ28843.1"/>
    <property type="molecule type" value="Genomic_DNA"/>
</dbReference>
<dbReference type="InterPro" id="IPR008964">
    <property type="entry name" value="Invasin/intimin_cell_adhesion"/>
</dbReference>
<comment type="caution">
    <text evidence="2">The sequence shown here is derived from an EMBL/GenBank/DDBJ whole genome shotgun (WGS) entry which is preliminary data.</text>
</comment>
<organism evidence="2 3">
    <name type="scientific">Eubacterium plexicaudatum ASF492</name>
    <dbReference type="NCBI Taxonomy" id="1235802"/>
    <lineage>
        <taxon>Bacteria</taxon>
        <taxon>Bacillati</taxon>
        <taxon>Bacillota</taxon>
        <taxon>Clostridia</taxon>
        <taxon>Eubacteriales</taxon>
        <taxon>Eubacteriaceae</taxon>
        <taxon>Eubacterium</taxon>
    </lineage>
</organism>
<dbReference type="Proteomes" id="UP000012589">
    <property type="component" value="Unassembled WGS sequence"/>
</dbReference>
<evidence type="ECO:0000313" key="3">
    <source>
        <dbReference type="Proteomes" id="UP000012589"/>
    </source>
</evidence>
<sequence length="366" mass="41101">MVMNLMYTPLETIFDATMEREGRNITAYTSGSEFQAFMRRNDDGNNYEDRITLYYYTNAPVVQGSLISYGNKIYILVNRETEENHCYYKSSALACNGMITLNNREVIGIPCYASAMKDGLAESNNMLSLINGTMEFITESNSLSRQIQIDDTFNEFGRTYKVNNIYYKDGILHVITEVSTNERPIEHLKIVIDGLSKDSYMIGNTAQLCTTLYINNVIINGTVTWESTDTSVASIDGTGKVTFLSDGSVAFKAYWIEKDISETSAIVIAGNPNVSYTYKIIGKPELTCGIRRKYTLEITDNAGNKADNVAFTWNVLADFEVEQNINGSQITLCVDDEKMDGNTFVLQVMEDSNVMDEMEILVRGEL</sequence>
<name>N2AQW4_9FIRM</name>
<feature type="domain" description="BIG2" evidence="1">
    <location>
        <begin position="199"/>
        <end position="250"/>
    </location>
</feature>
<evidence type="ECO:0000313" key="2">
    <source>
        <dbReference type="EMBL" id="EMZ28843.1"/>
    </source>
</evidence>
<dbReference type="HOGENOM" id="CLU_755944_0_0_9"/>
<dbReference type="Pfam" id="PF02368">
    <property type="entry name" value="Big_2"/>
    <property type="match status" value="1"/>
</dbReference>
<dbReference type="PATRIC" id="fig|1235802.3.peg.1980"/>